<sequence>MADQDFFDQEKTPEDVSLDAVIESAKAELGETPKSKEPFQPTLPAEYADLTTDEELEDEEELPPLRLPAPIKVLLYVCCVLAASVLLAVFAWKCADEVCAFTAEDNVVTVTVPENATMSQVTDILMDKGLVHYRWLFSLYCMISGAEDKIDPGTYELNEVYDYHALINGMIETAENRATAEVTIPEGYEADDIFQLLEEKGVCTVEKLQEAAANYEFDYDFLQDLDYGDYRRLEGYLFPDTYEFYLDDSPENVLSKFLKNFDNKITDDMYATLDELNSDLQAKMENAGFTEAEIADGKLTMHDIVIVASLVEKETYRSSESGLIASVIYNRLCSKSYPCLNIDATIQYVLPERKEILTNADKAVISPYNTYTNAGLPIGPISNPGISSIRAALYPMETDYYFYAPYPDAINHHFFESAYEYQDYLASLLGDGEETPPDISEDEAEVTREEAVAIAREEAKKEEYQYQSWESDFQTQDGSGEFIPAGEELHPVIQWHGTSEDGERLYHGQALWSVRFVDQNDSLTSLFVYVDAMTGDVVGVGSLSD</sequence>
<dbReference type="HAMAP" id="MF_02065">
    <property type="entry name" value="MltG"/>
    <property type="match status" value="1"/>
</dbReference>
<protein>
    <recommendedName>
        <fullName evidence="7">Endolytic murein transglycosylase</fullName>
        <ecNumber evidence="7">4.2.2.29</ecNumber>
    </recommendedName>
    <alternativeName>
        <fullName evidence="7">Peptidoglycan lytic transglycosylase</fullName>
    </alternativeName>
    <alternativeName>
        <fullName evidence="7">Peptidoglycan polymerization terminase</fullName>
    </alternativeName>
</protein>
<dbReference type="NCBIfam" id="TIGR00247">
    <property type="entry name" value="endolytic transglycosylase MltG"/>
    <property type="match status" value="1"/>
</dbReference>
<evidence type="ECO:0000313" key="10">
    <source>
        <dbReference type="Proteomes" id="UP000824258"/>
    </source>
</evidence>
<dbReference type="InterPro" id="IPR025711">
    <property type="entry name" value="PepSY"/>
</dbReference>
<comment type="caution">
    <text evidence="9">The sequence shown here is derived from an EMBL/GenBank/DDBJ whole genome shotgun (WGS) entry which is preliminary data.</text>
</comment>
<accession>A0A9D1D6A1</accession>
<gene>
    <name evidence="7 9" type="primary">mltG</name>
    <name evidence="9" type="ORF">IAA70_02175</name>
</gene>
<evidence type="ECO:0000313" key="9">
    <source>
        <dbReference type="EMBL" id="HIR09191.1"/>
    </source>
</evidence>
<feature type="site" description="Important for catalytic activity" evidence="7">
    <location>
        <position position="314"/>
    </location>
</feature>
<evidence type="ECO:0000256" key="4">
    <source>
        <dbReference type="ARBA" id="ARBA00023136"/>
    </source>
</evidence>
<name>A0A9D1D6A1_9FIRM</name>
<comment type="subcellular location">
    <subcellularLocation>
        <location evidence="7">Cell membrane</location>
        <topology evidence="7">Single-pass membrane protein</topology>
    </subcellularLocation>
</comment>
<evidence type="ECO:0000256" key="6">
    <source>
        <dbReference type="ARBA" id="ARBA00023316"/>
    </source>
</evidence>
<comment type="function">
    <text evidence="7">Functions as a peptidoglycan terminase that cleaves nascent peptidoglycan strands endolytically to terminate their elongation.</text>
</comment>
<dbReference type="Pfam" id="PF03413">
    <property type="entry name" value="PepSY"/>
    <property type="match status" value="1"/>
</dbReference>
<dbReference type="Pfam" id="PF02618">
    <property type="entry name" value="YceG"/>
    <property type="match status" value="1"/>
</dbReference>
<dbReference type="GO" id="GO:0005886">
    <property type="term" value="C:plasma membrane"/>
    <property type="evidence" value="ECO:0007669"/>
    <property type="project" value="UniProtKB-SubCell"/>
</dbReference>
<keyword evidence="6 7" id="KW-0961">Cell wall biogenesis/degradation</keyword>
<dbReference type="GO" id="GO:0008932">
    <property type="term" value="F:lytic endotransglycosylase activity"/>
    <property type="evidence" value="ECO:0007669"/>
    <property type="project" value="UniProtKB-UniRule"/>
</dbReference>
<keyword evidence="2 7" id="KW-0812">Transmembrane</keyword>
<proteinExistence type="inferred from homology"/>
<organism evidence="9 10">
    <name type="scientific">Candidatus Avoscillospira stercoripullorum</name>
    <dbReference type="NCBI Taxonomy" id="2840709"/>
    <lineage>
        <taxon>Bacteria</taxon>
        <taxon>Bacillati</taxon>
        <taxon>Bacillota</taxon>
        <taxon>Clostridia</taxon>
        <taxon>Eubacteriales</taxon>
        <taxon>Oscillospiraceae</taxon>
        <taxon>Oscillospiraceae incertae sedis</taxon>
        <taxon>Candidatus Avoscillospira</taxon>
    </lineage>
</organism>
<evidence type="ECO:0000256" key="5">
    <source>
        <dbReference type="ARBA" id="ARBA00023239"/>
    </source>
</evidence>
<dbReference type="PANTHER" id="PTHR30518">
    <property type="entry name" value="ENDOLYTIC MUREIN TRANSGLYCOSYLASE"/>
    <property type="match status" value="1"/>
</dbReference>
<dbReference type="EMBL" id="DVGD01000062">
    <property type="protein sequence ID" value="HIR09191.1"/>
    <property type="molecule type" value="Genomic_DNA"/>
</dbReference>
<dbReference type="PANTHER" id="PTHR30518:SF2">
    <property type="entry name" value="ENDOLYTIC MUREIN TRANSGLYCOSYLASE"/>
    <property type="match status" value="1"/>
</dbReference>
<evidence type="ECO:0000256" key="3">
    <source>
        <dbReference type="ARBA" id="ARBA00022989"/>
    </source>
</evidence>
<dbReference type="GO" id="GO:0071555">
    <property type="term" value="P:cell wall organization"/>
    <property type="evidence" value="ECO:0007669"/>
    <property type="project" value="UniProtKB-KW"/>
</dbReference>
<comment type="similarity">
    <text evidence="7">Belongs to the transglycosylase MltG family.</text>
</comment>
<dbReference type="Gene3D" id="3.30.1490.480">
    <property type="entry name" value="Endolytic murein transglycosylase"/>
    <property type="match status" value="1"/>
</dbReference>
<keyword evidence="5 7" id="KW-0456">Lyase</keyword>
<reference evidence="9" key="2">
    <citation type="journal article" date="2021" name="PeerJ">
        <title>Extensive microbial diversity within the chicken gut microbiome revealed by metagenomics and culture.</title>
        <authorList>
            <person name="Gilroy R."/>
            <person name="Ravi A."/>
            <person name="Getino M."/>
            <person name="Pursley I."/>
            <person name="Horton D.L."/>
            <person name="Alikhan N.F."/>
            <person name="Baker D."/>
            <person name="Gharbi K."/>
            <person name="Hall N."/>
            <person name="Watson M."/>
            <person name="Adriaenssens E.M."/>
            <person name="Foster-Nyarko E."/>
            <person name="Jarju S."/>
            <person name="Secka A."/>
            <person name="Antonio M."/>
            <person name="Oren A."/>
            <person name="Chaudhuri R.R."/>
            <person name="La Ragione R."/>
            <person name="Hildebrand F."/>
            <person name="Pallen M.J."/>
        </authorList>
    </citation>
    <scope>NUCLEOTIDE SEQUENCE</scope>
    <source>
        <strain evidence="9">ChiHjej9B8-7071</strain>
    </source>
</reference>
<evidence type="ECO:0000256" key="7">
    <source>
        <dbReference type="HAMAP-Rule" id="MF_02065"/>
    </source>
</evidence>
<dbReference type="InterPro" id="IPR003770">
    <property type="entry name" value="MLTG-like"/>
</dbReference>
<dbReference type="AlphaFoldDB" id="A0A9D1D6A1"/>
<keyword evidence="4 7" id="KW-0472">Membrane</keyword>
<dbReference type="GO" id="GO:0009252">
    <property type="term" value="P:peptidoglycan biosynthetic process"/>
    <property type="evidence" value="ECO:0007669"/>
    <property type="project" value="UniProtKB-UniRule"/>
</dbReference>
<dbReference type="EC" id="4.2.2.29" evidence="7"/>
<feature type="transmembrane region" description="Helical" evidence="7">
    <location>
        <begin position="73"/>
        <end position="92"/>
    </location>
</feature>
<keyword evidence="3 7" id="KW-1133">Transmembrane helix</keyword>
<comment type="catalytic activity">
    <reaction evidence="7">
        <text>a peptidoglycan chain = a peptidoglycan chain with N-acetyl-1,6-anhydromuramyl-[peptide] at the reducing end + a peptidoglycan chain with N-acetylglucosamine at the non-reducing end.</text>
        <dbReference type="EC" id="4.2.2.29"/>
    </reaction>
</comment>
<keyword evidence="1 7" id="KW-1003">Cell membrane</keyword>
<evidence type="ECO:0000259" key="8">
    <source>
        <dbReference type="Pfam" id="PF03413"/>
    </source>
</evidence>
<reference evidence="9" key="1">
    <citation type="submission" date="2020-10" db="EMBL/GenBank/DDBJ databases">
        <authorList>
            <person name="Gilroy R."/>
        </authorList>
    </citation>
    <scope>NUCLEOTIDE SEQUENCE</scope>
    <source>
        <strain evidence="9">ChiHjej9B8-7071</strain>
    </source>
</reference>
<evidence type="ECO:0000256" key="2">
    <source>
        <dbReference type="ARBA" id="ARBA00022692"/>
    </source>
</evidence>
<feature type="domain" description="PepSY" evidence="8">
    <location>
        <begin position="446"/>
        <end position="540"/>
    </location>
</feature>
<evidence type="ECO:0000256" key="1">
    <source>
        <dbReference type="ARBA" id="ARBA00022475"/>
    </source>
</evidence>
<dbReference type="Proteomes" id="UP000824258">
    <property type="component" value="Unassembled WGS sequence"/>
</dbReference>